<evidence type="ECO:0000256" key="2">
    <source>
        <dbReference type="ARBA" id="ARBA00022448"/>
    </source>
</evidence>
<keyword evidence="2" id="KW-0813">Transport</keyword>
<dbReference type="Proteomes" id="UP000003330">
    <property type="component" value="Unassembled WGS sequence"/>
</dbReference>
<dbReference type="InterPro" id="IPR003439">
    <property type="entry name" value="ABC_transporter-like_ATP-bd"/>
</dbReference>
<evidence type="ECO:0000313" key="6">
    <source>
        <dbReference type="EMBL" id="EHI70902.1"/>
    </source>
</evidence>
<comment type="caution">
    <text evidence="6">The sequence shown here is derived from an EMBL/GenBank/DDBJ whole genome shotgun (WGS) entry which is preliminary data.</text>
</comment>
<dbReference type="SMART" id="SM00382">
    <property type="entry name" value="AAA"/>
    <property type="match status" value="1"/>
</dbReference>
<keyword evidence="4 6" id="KW-0067">ATP-binding</keyword>
<dbReference type="PANTHER" id="PTHR43335">
    <property type="entry name" value="ABC TRANSPORTER, ATP-BINDING PROTEIN"/>
    <property type="match status" value="1"/>
</dbReference>
<accession>G5JZE3</accession>
<proteinExistence type="inferred from homology"/>
<dbReference type="EMBL" id="AEUX02000001">
    <property type="protein sequence ID" value="EHI70902.1"/>
    <property type="molecule type" value="Genomic_DNA"/>
</dbReference>
<reference evidence="6 7" key="1">
    <citation type="journal article" date="2014" name="Int. J. Syst. Evol. Microbiol.">
        <title>Phylogenomics and the dynamic genome evolution of the genus Streptococcus.</title>
        <authorList>
            <consortium name="The Broad Institute Genome Sequencing Platform"/>
            <person name="Richards V.P."/>
            <person name="Palmer S.R."/>
            <person name="Pavinski Bitar P.D."/>
            <person name="Qin X."/>
            <person name="Weinstock G.M."/>
            <person name="Highlander S.K."/>
            <person name="Town C.D."/>
            <person name="Burne R.A."/>
            <person name="Stanhope M.J."/>
        </authorList>
    </citation>
    <scope>NUCLEOTIDE SEQUENCE [LARGE SCALE GENOMIC DNA]</scope>
    <source>
        <strain evidence="6 7">707-05</strain>
    </source>
</reference>
<dbReference type="Gene3D" id="3.40.50.300">
    <property type="entry name" value="P-loop containing nucleotide triphosphate hydrolases"/>
    <property type="match status" value="1"/>
</dbReference>
<dbReference type="PROSITE" id="PS50893">
    <property type="entry name" value="ABC_TRANSPORTER_2"/>
    <property type="match status" value="1"/>
</dbReference>
<keyword evidence="7" id="KW-1185">Reference proteome</keyword>
<dbReference type="Pfam" id="PF00005">
    <property type="entry name" value="ABC_tran"/>
    <property type="match status" value="1"/>
</dbReference>
<comment type="similarity">
    <text evidence="1">Belongs to the ABC transporter superfamily.</text>
</comment>
<dbReference type="AlphaFoldDB" id="G5JZE3"/>
<dbReference type="InterPro" id="IPR027417">
    <property type="entry name" value="P-loop_NTPase"/>
</dbReference>
<evidence type="ECO:0000256" key="1">
    <source>
        <dbReference type="ARBA" id="ARBA00005417"/>
    </source>
</evidence>
<dbReference type="STRING" id="764299.STRIC_0653"/>
<evidence type="ECO:0000256" key="3">
    <source>
        <dbReference type="ARBA" id="ARBA00022741"/>
    </source>
</evidence>
<dbReference type="eggNOG" id="COG1131">
    <property type="taxonomic scope" value="Bacteria"/>
</dbReference>
<sequence>MITLDNINKYYGDRQVIQNLSLHVNKGDIYGLVGLNGAGKTTIFKTLLGLSHFQSGQISINGRFKSEDLASERQKIGFFIGKNFFDYLSAEDNLRYYCRLKQLDCATEVPRVLQLVGLKGVRAPFKSFSMGMKQRLGIANALLGSPEIIILDEPVNGLDPQGIIDIRQLIKKLNQEQGITFIVSSHILGELEHTATRFGILDQGKIIKEIEQDDLQSLGSIIEIPDNFYASALSLLEVNNIPVLTSGQKKRSLEDYYFDLIGGQHELH</sequence>
<organism evidence="6 7">
    <name type="scientific">Streptococcus ictaluri 707-05</name>
    <dbReference type="NCBI Taxonomy" id="764299"/>
    <lineage>
        <taxon>Bacteria</taxon>
        <taxon>Bacillati</taxon>
        <taxon>Bacillota</taxon>
        <taxon>Bacilli</taxon>
        <taxon>Lactobacillales</taxon>
        <taxon>Streptococcaceae</taxon>
        <taxon>Streptococcus</taxon>
    </lineage>
</organism>
<gene>
    <name evidence="6" type="ORF">STRIC_0653</name>
</gene>
<dbReference type="RefSeq" id="WP_008087235.1">
    <property type="nucleotide sequence ID" value="NZ_AEUX02000001.1"/>
</dbReference>
<evidence type="ECO:0000259" key="5">
    <source>
        <dbReference type="PROSITE" id="PS50893"/>
    </source>
</evidence>
<name>G5JZE3_9STRE</name>
<dbReference type="GO" id="GO:0005524">
    <property type="term" value="F:ATP binding"/>
    <property type="evidence" value="ECO:0007669"/>
    <property type="project" value="UniProtKB-KW"/>
</dbReference>
<dbReference type="InterPro" id="IPR003593">
    <property type="entry name" value="AAA+_ATPase"/>
</dbReference>
<keyword evidence="3" id="KW-0547">Nucleotide-binding</keyword>
<dbReference type="SUPFAM" id="SSF52540">
    <property type="entry name" value="P-loop containing nucleoside triphosphate hydrolases"/>
    <property type="match status" value="1"/>
</dbReference>
<dbReference type="GO" id="GO:0016887">
    <property type="term" value="F:ATP hydrolysis activity"/>
    <property type="evidence" value="ECO:0007669"/>
    <property type="project" value="InterPro"/>
</dbReference>
<evidence type="ECO:0000313" key="7">
    <source>
        <dbReference type="Proteomes" id="UP000003330"/>
    </source>
</evidence>
<protein>
    <submittedName>
        <fullName evidence="6">Bacitracin ABC transporter, ATP-binding protein BcrA</fullName>
    </submittedName>
</protein>
<feature type="domain" description="ABC transporter" evidence="5">
    <location>
        <begin position="2"/>
        <end position="228"/>
    </location>
</feature>
<dbReference type="PANTHER" id="PTHR43335:SF4">
    <property type="entry name" value="ABC TRANSPORTER, ATP-BINDING PROTEIN"/>
    <property type="match status" value="1"/>
</dbReference>
<evidence type="ECO:0000256" key="4">
    <source>
        <dbReference type="ARBA" id="ARBA00022840"/>
    </source>
</evidence>
<dbReference type="OrthoDB" id="9804819at2"/>